<dbReference type="Gene3D" id="1.10.3290.10">
    <property type="entry name" value="Fido-like domain"/>
    <property type="match status" value="1"/>
</dbReference>
<dbReference type="AlphaFoldDB" id="A0AA92TQ27"/>
<dbReference type="GO" id="GO:0005524">
    <property type="term" value="F:ATP binding"/>
    <property type="evidence" value="ECO:0007669"/>
    <property type="project" value="UniProtKB-KW"/>
</dbReference>
<dbReference type="PROSITE" id="PS51459">
    <property type="entry name" value="FIDO"/>
    <property type="match status" value="1"/>
</dbReference>
<evidence type="ECO:0000256" key="2">
    <source>
        <dbReference type="PIRSR" id="PIRSR640198-2"/>
    </source>
</evidence>
<gene>
    <name evidence="4" type="ORF">DWW35_13255</name>
</gene>
<evidence type="ECO:0000259" key="3">
    <source>
        <dbReference type="PROSITE" id="PS51459"/>
    </source>
</evidence>
<dbReference type="InterPro" id="IPR040198">
    <property type="entry name" value="Fido_containing"/>
</dbReference>
<dbReference type="Proteomes" id="UP000285236">
    <property type="component" value="Unassembled WGS sequence"/>
</dbReference>
<feature type="binding site" evidence="2">
    <location>
        <begin position="239"/>
        <end position="240"/>
    </location>
    <ligand>
        <name>ATP</name>
        <dbReference type="ChEBI" id="CHEBI:30616"/>
    </ligand>
</feature>
<reference evidence="4 5" key="1">
    <citation type="submission" date="2018-08" db="EMBL/GenBank/DDBJ databases">
        <title>A genome reference for cultivated species of the human gut microbiota.</title>
        <authorList>
            <person name="Zou Y."/>
            <person name="Xue W."/>
            <person name="Luo G."/>
        </authorList>
    </citation>
    <scope>NUCLEOTIDE SEQUENCE [LARGE SCALE GENOMIC DNA]</scope>
    <source>
        <strain evidence="4 5">AF15-25</strain>
    </source>
</reference>
<dbReference type="Pfam" id="PF02661">
    <property type="entry name" value="Fic"/>
    <property type="match status" value="1"/>
</dbReference>
<dbReference type="InterPro" id="IPR036597">
    <property type="entry name" value="Fido-like_dom_sf"/>
</dbReference>
<feature type="active site" evidence="1">
    <location>
        <position position="197"/>
    </location>
</feature>
<proteinExistence type="predicted"/>
<accession>A0AA92TQ27</accession>
<dbReference type="InterPro" id="IPR036388">
    <property type="entry name" value="WH-like_DNA-bd_sf"/>
</dbReference>
<protein>
    <submittedName>
        <fullName evidence="4">Fic family protein</fullName>
    </submittedName>
</protein>
<dbReference type="RefSeq" id="WP_118081585.1">
    <property type="nucleotide sequence ID" value="NZ_QRYP01000048.1"/>
</dbReference>
<sequence>MHQFDYKNTPEQLLTPSIVRQLAILHEYKGKQDLYVSAKADTLSALLNIAKIQSTRSSNRIEGIYTSDERIHALVMEKAEPQSRSEEEIAGYREVLTTIHENYEYIPNRPNNILQLHRDLYSYGGKEIGGRFKNTDNIIAETDNEGKEYIRFTPMPAFQTPEAMEDLCCAFDEAIDEGKHDALLLIPMFVLDFLSIHPFNDGNGRMSRLLTLLLLYRSGYIVGKYISIEMLIEKSKETYYDALKSSSIDWHDSQNSYLPFVSYYLGIFIKAYQEFQDRVEHLHGKTLSKAERIKTVFHKKLGKITKADIANLCPDISISTIERTLKEMLVAEEIEKVGSGRGTGYVLK</sequence>
<organism evidence="4 5">
    <name type="scientific">Segatella copri</name>
    <dbReference type="NCBI Taxonomy" id="165179"/>
    <lineage>
        <taxon>Bacteria</taxon>
        <taxon>Pseudomonadati</taxon>
        <taxon>Bacteroidota</taxon>
        <taxon>Bacteroidia</taxon>
        <taxon>Bacteroidales</taxon>
        <taxon>Prevotellaceae</taxon>
        <taxon>Segatella</taxon>
    </lineage>
</organism>
<dbReference type="SUPFAM" id="SSF140931">
    <property type="entry name" value="Fic-like"/>
    <property type="match status" value="1"/>
</dbReference>
<name>A0AA92TQ27_9BACT</name>
<evidence type="ECO:0000313" key="5">
    <source>
        <dbReference type="Proteomes" id="UP000285236"/>
    </source>
</evidence>
<dbReference type="InterPro" id="IPR003812">
    <property type="entry name" value="Fido"/>
</dbReference>
<dbReference type="Gene3D" id="1.10.10.10">
    <property type="entry name" value="Winged helix-like DNA-binding domain superfamily/Winged helix DNA-binding domain"/>
    <property type="match status" value="1"/>
</dbReference>
<keyword evidence="2" id="KW-0067">ATP-binding</keyword>
<dbReference type="PANTHER" id="PTHR13504:SF38">
    <property type="entry name" value="FIDO DOMAIN-CONTAINING PROTEIN"/>
    <property type="match status" value="1"/>
</dbReference>
<feature type="domain" description="Fido" evidence="3">
    <location>
        <begin position="108"/>
        <end position="266"/>
    </location>
</feature>
<dbReference type="PANTHER" id="PTHR13504">
    <property type="entry name" value="FIDO DOMAIN-CONTAINING PROTEIN DDB_G0283145"/>
    <property type="match status" value="1"/>
</dbReference>
<evidence type="ECO:0000256" key="1">
    <source>
        <dbReference type="PIRSR" id="PIRSR640198-1"/>
    </source>
</evidence>
<dbReference type="EMBL" id="QRYP01000048">
    <property type="protein sequence ID" value="RGU91834.1"/>
    <property type="molecule type" value="Genomic_DNA"/>
</dbReference>
<evidence type="ECO:0000313" key="4">
    <source>
        <dbReference type="EMBL" id="RGU91834.1"/>
    </source>
</evidence>
<comment type="caution">
    <text evidence="4">The sequence shown here is derived from an EMBL/GenBank/DDBJ whole genome shotgun (WGS) entry which is preliminary data.</text>
</comment>
<feature type="binding site" evidence="2">
    <location>
        <begin position="201"/>
        <end position="208"/>
    </location>
    <ligand>
        <name>ATP</name>
        <dbReference type="ChEBI" id="CHEBI:30616"/>
    </ligand>
</feature>
<keyword evidence="2" id="KW-0547">Nucleotide-binding</keyword>